<dbReference type="EnsemblPlants" id="OB07G32290.1">
    <property type="protein sequence ID" value="OB07G32290.1"/>
    <property type="gene ID" value="OB07G32290"/>
</dbReference>
<dbReference type="HOGENOM" id="CLU_000625_4_5_1"/>
<dbReference type="GO" id="GO:0005576">
    <property type="term" value="C:extracellular region"/>
    <property type="evidence" value="ECO:0007669"/>
    <property type="project" value="UniProtKB-SubCell"/>
</dbReference>
<feature type="signal peptide" evidence="11">
    <location>
        <begin position="1"/>
        <end position="21"/>
    </location>
</feature>
<dbReference type="Gene3D" id="3.40.50.200">
    <property type="entry name" value="Peptidase S8/S53 domain"/>
    <property type="match status" value="1"/>
</dbReference>
<evidence type="ECO:0000256" key="4">
    <source>
        <dbReference type="ARBA" id="ARBA00022729"/>
    </source>
</evidence>
<dbReference type="InterPro" id="IPR023827">
    <property type="entry name" value="Peptidase_S8_Asp-AS"/>
</dbReference>
<dbReference type="InterPro" id="IPR010259">
    <property type="entry name" value="S8pro/Inhibitor_I9"/>
</dbReference>
<feature type="domain" description="Inhibitor I9" evidence="13">
    <location>
        <begin position="56"/>
        <end position="124"/>
    </location>
</feature>
<dbReference type="AlphaFoldDB" id="J3MP97"/>
<keyword evidence="3 9" id="KW-0645">Protease</keyword>
<evidence type="ECO:0000313" key="16">
    <source>
        <dbReference type="Proteomes" id="UP000006038"/>
    </source>
</evidence>
<protein>
    <recommendedName>
        <fullName evidence="17">Subtilisin-like protease</fullName>
    </recommendedName>
</protein>
<proteinExistence type="inferred from homology"/>
<dbReference type="Proteomes" id="UP000006038">
    <property type="component" value="Chromosome 7"/>
</dbReference>
<keyword evidence="7" id="KW-0325">Glycoprotein</keyword>
<evidence type="ECO:0000259" key="13">
    <source>
        <dbReference type="Pfam" id="PF05922"/>
    </source>
</evidence>
<evidence type="ECO:0008006" key="17">
    <source>
        <dbReference type="Google" id="ProtNLM"/>
    </source>
</evidence>
<dbReference type="Pfam" id="PF05922">
    <property type="entry name" value="Inhibitor_I9"/>
    <property type="match status" value="1"/>
</dbReference>
<dbReference type="Gene3D" id="2.60.40.2310">
    <property type="match status" value="1"/>
</dbReference>
<dbReference type="PANTHER" id="PTHR10795">
    <property type="entry name" value="PROPROTEIN CONVERTASE SUBTILISIN/KEXIN"/>
    <property type="match status" value="1"/>
</dbReference>
<dbReference type="Pfam" id="PF17766">
    <property type="entry name" value="fn3_6"/>
    <property type="match status" value="1"/>
</dbReference>
<sequence length="756" mass="78505">MASFLPLLLLTAFLSAKPALCYVHPGARLLERNGTEHSGRRDFIVLVEPPPLGHGDAEDDHRRWHESFLPLSQLADSDDPPRLVHSYTEVFSGFAARLTDAELGAVSKKPGFVHAFPDRTLQLMTTHTPEFLGLRKDAGLWRDHGYGKGVVVGVLDSGIHAPHPYFDDHGMPPAPARWKGSCRGSAARCNNKLIGAKSFVGDNDTSDGVGHGTHTSSTSAGNFVDGASMNGLGAGTASGIAPGAHVAMYKVCTVDGCSGGSLLAGLDEAIKDGVDVLSLSLGSNEPFSFDQDPIAIGAFSAVSKGIVVVCAAGNRGPELETLSNEAPWLLTVAAGSVDRQFSAVTRLGDGKLIDGEGLHQTTRNPSGRSYPLFYSSNQSVCGSVDTGSVRGKIVLCEVDPAEANSVDDIKLAGATGVVLMNSAIDGYTTVLRDFGSDVVQVNGDGGASIAEYAASRKPVAAITFNNTLLGVRPAPTVASFSSRGPSVLNPGVLKPDILAPGLNILAAWLPLGTGKGAGTFNIISGTSMATPHVSGVAALVKSAHPDWSPAAIKSAIMTTSDAVDNTGGPILDQQHAKAGALLAGAGHVNPTRAADPGLVYDLGVTDYAGYICTLLGEKALAIIVRNGSLSCHDLPKVQDTQLNYPAISVPLRQSPWTVRRTVTNVGPARSTYRANLTMPGASSTVRVTPETLEFSRAGEKKTFSVTVTGRASGTVVVEEGSLSWVSASEKHVVRSPVVVILGYAAAPPPPPDGSWA</sequence>
<keyword evidence="5 9" id="KW-0378">Hydrolase</keyword>
<dbReference type="InterPro" id="IPR034197">
    <property type="entry name" value="Peptidases_S8_3"/>
</dbReference>
<evidence type="ECO:0000259" key="12">
    <source>
        <dbReference type="Pfam" id="PF00082"/>
    </source>
</evidence>
<dbReference type="SUPFAM" id="SSF52743">
    <property type="entry name" value="Subtilisin-like"/>
    <property type="match status" value="1"/>
</dbReference>
<reference evidence="15" key="1">
    <citation type="journal article" date="2013" name="Nat. Commun.">
        <title>Whole-genome sequencing of Oryza brachyantha reveals mechanisms underlying Oryza genome evolution.</title>
        <authorList>
            <person name="Chen J."/>
            <person name="Huang Q."/>
            <person name="Gao D."/>
            <person name="Wang J."/>
            <person name="Lang Y."/>
            <person name="Liu T."/>
            <person name="Li B."/>
            <person name="Bai Z."/>
            <person name="Luis Goicoechea J."/>
            <person name="Liang C."/>
            <person name="Chen C."/>
            <person name="Zhang W."/>
            <person name="Sun S."/>
            <person name="Liao Y."/>
            <person name="Zhang X."/>
            <person name="Yang L."/>
            <person name="Song C."/>
            <person name="Wang M."/>
            <person name="Shi J."/>
            <person name="Liu G."/>
            <person name="Liu J."/>
            <person name="Zhou H."/>
            <person name="Zhou W."/>
            <person name="Yu Q."/>
            <person name="An N."/>
            <person name="Chen Y."/>
            <person name="Cai Q."/>
            <person name="Wang B."/>
            <person name="Liu B."/>
            <person name="Min J."/>
            <person name="Huang Y."/>
            <person name="Wu H."/>
            <person name="Li Z."/>
            <person name="Zhang Y."/>
            <person name="Yin Y."/>
            <person name="Song W."/>
            <person name="Jiang J."/>
            <person name="Jackson S.A."/>
            <person name="Wing R.A."/>
            <person name="Wang J."/>
            <person name="Chen M."/>
        </authorList>
    </citation>
    <scope>NUCLEOTIDE SEQUENCE [LARGE SCALE GENOMIC DNA]</scope>
    <source>
        <strain evidence="15">cv. IRGC 101232</strain>
    </source>
</reference>
<evidence type="ECO:0000256" key="3">
    <source>
        <dbReference type="ARBA" id="ARBA00022670"/>
    </source>
</evidence>
<dbReference type="GO" id="GO:0006508">
    <property type="term" value="P:proteolysis"/>
    <property type="evidence" value="ECO:0007669"/>
    <property type="project" value="UniProtKB-KW"/>
</dbReference>
<name>J3MP97_ORYBR</name>
<evidence type="ECO:0000259" key="14">
    <source>
        <dbReference type="Pfam" id="PF17766"/>
    </source>
</evidence>
<dbReference type="KEGG" id="obr:102712650"/>
<feature type="domain" description="Peptidase S8/S53" evidence="12">
    <location>
        <begin position="147"/>
        <end position="563"/>
    </location>
</feature>
<dbReference type="InterPro" id="IPR015500">
    <property type="entry name" value="Peptidase_S8_subtilisin-rel"/>
</dbReference>
<dbReference type="OMA" id="TRRGDNW"/>
<dbReference type="InterPro" id="IPR036852">
    <property type="entry name" value="Peptidase_S8/S53_dom_sf"/>
</dbReference>
<feature type="active site" description="Charge relay system" evidence="8 9">
    <location>
        <position position="211"/>
    </location>
</feature>
<dbReference type="OrthoDB" id="640735at2759"/>
<dbReference type="CDD" id="cd04852">
    <property type="entry name" value="Peptidases_S8_3"/>
    <property type="match status" value="1"/>
</dbReference>
<keyword evidence="16" id="KW-1185">Reference proteome</keyword>
<dbReference type="PROSITE" id="PS51892">
    <property type="entry name" value="SUBTILASE"/>
    <property type="match status" value="1"/>
</dbReference>
<dbReference type="InterPro" id="IPR037045">
    <property type="entry name" value="S8pro/Inhibitor_I9_sf"/>
</dbReference>
<comment type="subcellular location">
    <subcellularLocation>
        <location evidence="1">Secreted</location>
    </subcellularLocation>
</comment>
<dbReference type="InterPro" id="IPR000209">
    <property type="entry name" value="Peptidase_S8/S53_dom"/>
</dbReference>
<feature type="active site" description="Charge relay system" evidence="8 9">
    <location>
        <position position="527"/>
    </location>
</feature>
<evidence type="ECO:0000256" key="9">
    <source>
        <dbReference type="PROSITE-ProRule" id="PRU01240"/>
    </source>
</evidence>
<dbReference type="Gramene" id="OB07G32290.1">
    <property type="protein sequence ID" value="OB07G32290.1"/>
    <property type="gene ID" value="OB07G32290"/>
</dbReference>
<dbReference type="PROSITE" id="PS00136">
    <property type="entry name" value="SUBTILASE_ASP"/>
    <property type="match status" value="1"/>
</dbReference>
<accession>J3MP97</accession>
<reference evidence="15" key="2">
    <citation type="submission" date="2013-04" db="UniProtKB">
        <authorList>
            <consortium name="EnsemblPlants"/>
        </authorList>
    </citation>
    <scope>IDENTIFICATION</scope>
</reference>
<feature type="chain" id="PRO_5003775071" description="Subtilisin-like protease" evidence="11">
    <location>
        <begin position="22"/>
        <end position="756"/>
    </location>
</feature>
<dbReference type="GeneID" id="102712650"/>
<evidence type="ECO:0000313" key="15">
    <source>
        <dbReference type="EnsemblPlants" id="OB07G32290.1"/>
    </source>
</evidence>
<dbReference type="CDD" id="cd02120">
    <property type="entry name" value="PA_subtilisin_like"/>
    <property type="match status" value="1"/>
</dbReference>
<dbReference type="InterPro" id="IPR045051">
    <property type="entry name" value="SBT"/>
</dbReference>
<keyword evidence="4 11" id="KW-0732">Signal</keyword>
<organism evidence="15">
    <name type="scientific">Oryza brachyantha</name>
    <name type="common">malo sina</name>
    <dbReference type="NCBI Taxonomy" id="4533"/>
    <lineage>
        <taxon>Eukaryota</taxon>
        <taxon>Viridiplantae</taxon>
        <taxon>Streptophyta</taxon>
        <taxon>Embryophyta</taxon>
        <taxon>Tracheophyta</taxon>
        <taxon>Spermatophyta</taxon>
        <taxon>Magnoliopsida</taxon>
        <taxon>Liliopsida</taxon>
        <taxon>Poales</taxon>
        <taxon>Poaceae</taxon>
        <taxon>BOP clade</taxon>
        <taxon>Oryzoideae</taxon>
        <taxon>Oryzeae</taxon>
        <taxon>Oryzinae</taxon>
        <taxon>Oryza</taxon>
    </lineage>
</organism>
<dbReference type="Gene3D" id="3.50.30.30">
    <property type="match status" value="1"/>
</dbReference>
<dbReference type="Gene3D" id="3.30.70.80">
    <property type="entry name" value="Peptidase S8 propeptide/proteinase inhibitor I9"/>
    <property type="match status" value="1"/>
</dbReference>
<dbReference type="GO" id="GO:0004252">
    <property type="term" value="F:serine-type endopeptidase activity"/>
    <property type="evidence" value="ECO:0007669"/>
    <property type="project" value="UniProtKB-UniRule"/>
</dbReference>
<dbReference type="RefSeq" id="XP_006658980.1">
    <property type="nucleotide sequence ID" value="XM_006658917.2"/>
</dbReference>
<feature type="active site" description="Charge relay system" evidence="8 9">
    <location>
        <position position="156"/>
    </location>
</feature>
<evidence type="ECO:0000256" key="7">
    <source>
        <dbReference type="ARBA" id="ARBA00023180"/>
    </source>
</evidence>
<dbReference type="PROSITE" id="PS00138">
    <property type="entry name" value="SUBTILASE_SER"/>
    <property type="match status" value="1"/>
</dbReference>
<evidence type="ECO:0000256" key="5">
    <source>
        <dbReference type="ARBA" id="ARBA00022801"/>
    </source>
</evidence>
<evidence type="ECO:0000256" key="11">
    <source>
        <dbReference type="SAM" id="SignalP"/>
    </source>
</evidence>
<feature type="domain" description="Subtilisin-like protease fibronectin type-III" evidence="14">
    <location>
        <begin position="641"/>
        <end position="739"/>
    </location>
</feature>
<keyword evidence="6 9" id="KW-0720">Serine protease</keyword>
<gene>
    <name evidence="15" type="primary">LOC102712650</name>
</gene>
<evidence type="ECO:0000256" key="10">
    <source>
        <dbReference type="RuleBase" id="RU003355"/>
    </source>
</evidence>
<evidence type="ECO:0000256" key="6">
    <source>
        <dbReference type="ARBA" id="ARBA00022825"/>
    </source>
</evidence>
<dbReference type="eggNOG" id="ENOG502QPQR">
    <property type="taxonomic scope" value="Eukaryota"/>
</dbReference>
<evidence type="ECO:0000256" key="8">
    <source>
        <dbReference type="PIRSR" id="PIRSR615500-1"/>
    </source>
</evidence>
<dbReference type="InterPro" id="IPR023828">
    <property type="entry name" value="Peptidase_S8_Ser-AS"/>
</dbReference>
<dbReference type="Pfam" id="PF00082">
    <property type="entry name" value="Peptidase_S8"/>
    <property type="match status" value="1"/>
</dbReference>
<comment type="similarity">
    <text evidence="2 9 10">Belongs to the peptidase S8 family.</text>
</comment>
<evidence type="ECO:0000256" key="2">
    <source>
        <dbReference type="ARBA" id="ARBA00011073"/>
    </source>
</evidence>
<dbReference type="InterPro" id="IPR041469">
    <property type="entry name" value="Subtilisin-like_FN3"/>
</dbReference>
<dbReference type="PRINTS" id="PR00723">
    <property type="entry name" value="SUBTILISIN"/>
</dbReference>
<evidence type="ECO:0000256" key="1">
    <source>
        <dbReference type="ARBA" id="ARBA00004613"/>
    </source>
</evidence>